<evidence type="ECO:0000256" key="1">
    <source>
        <dbReference type="SAM" id="Phobius"/>
    </source>
</evidence>
<evidence type="ECO:0000313" key="3">
    <source>
        <dbReference type="Proteomes" id="UP000308724"/>
    </source>
</evidence>
<dbReference type="AlphaFoldDB" id="A0A4T0B3M2"/>
<gene>
    <name evidence="2" type="ORF">D6C78_10665</name>
</gene>
<comment type="caution">
    <text evidence="2">The sequence shown here is derived from an EMBL/GenBank/DDBJ whole genome shotgun (WGS) entry which is preliminary data.</text>
</comment>
<reference evidence="2 3" key="1">
    <citation type="submission" date="2018-10" db="EMBL/GenBank/DDBJ databases">
        <title>Fifty Aureobasidium pullulans genomes reveal a recombining polyextremotolerant generalist.</title>
        <authorList>
            <person name="Gostincar C."/>
            <person name="Turk M."/>
            <person name="Zajc J."/>
            <person name="Gunde-Cimerman N."/>
        </authorList>
    </citation>
    <scope>NUCLEOTIDE SEQUENCE [LARGE SCALE GENOMIC DNA]</scope>
    <source>
        <strain evidence="2 3">EXF-1645</strain>
    </source>
</reference>
<proteinExistence type="predicted"/>
<protein>
    <submittedName>
        <fullName evidence="2">Uncharacterized protein</fullName>
    </submittedName>
</protein>
<dbReference type="EMBL" id="QZBZ01000558">
    <property type="protein sequence ID" value="TIA28610.1"/>
    <property type="molecule type" value="Genomic_DNA"/>
</dbReference>
<dbReference type="InterPro" id="IPR038213">
    <property type="entry name" value="IFI6/IFI27-like_sf"/>
</dbReference>
<dbReference type="Gene3D" id="6.10.110.10">
    <property type="match status" value="1"/>
</dbReference>
<keyword evidence="1" id="KW-1133">Transmembrane helix</keyword>
<keyword evidence="1" id="KW-0472">Membrane</keyword>
<accession>A0A4T0B3M2</accession>
<dbReference type="Proteomes" id="UP000308724">
    <property type="component" value="Unassembled WGS sequence"/>
</dbReference>
<feature type="transmembrane region" description="Helical" evidence="1">
    <location>
        <begin position="146"/>
        <end position="167"/>
    </location>
</feature>
<evidence type="ECO:0000313" key="2">
    <source>
        <dbReference type="EMBL" id="TIA28610.1"/>
    </source>
</evidence>
<organism evidence="2 3">
    <name type="scientific">Aureobasidium pullulans</name>
    <name type="common">Black yeast</name>
    <name type="synonym">Pullularia pullulans</name>
    <dbReference type="NCBI Taxonomy" id="5580"/>
    <lineage>
        <taxon>Eukaryota</taxon>
        <taxon>Fungi</taxon>
        <taxon>Dikarya</taxon>
        <taxon>Ascomycota</taxon>
        <taxon>Pezizomycotina</taxon>
        <taxon>Dothideomycetes</taxon>
        <taxon>Dothideomycetidae</taxon>
        <taxon>Dothideales</taxon>
        <taxon>Saccotheciaceae</taxon>
        <taxon>Aureobasidium</taxon>
    </lineage>
</organism>
<sequence length="274" mass="28939">MNAWFLSSLGLEFSERGPLLQTTLSGTRLTRRKILSSSDSSSSQFQTFQSRINETIIIIIALCHLPIHQNSPTMSDENKSSEPENVPEHICALFHQLNPEHIINGIKKTVSGDIEHLFDMARSRELNAGTIIMLFDEAMKTRTGHVTLIALAAAALVVCIVMLVYPMSVAAPFLGALGFTHAGPAAGSIAAAYQSTFGANAMFATLQSAAMGGYGTPVVVGCVQGTAAAMAGWGTPIVIGCVQGTAAVGAAAAAGVAVHSFNMWKSFDGWNKNR</sequence>
<name>A0A4T0B3M2_AURPU</name>
<keyword evidence="1" id="KW-0812">Transmembrane</keyword>